<feature type="domain" description="F-box" evidence="1">
    <location>
        <begin position="1"/>
        <end position="48"/>
    </location>
</feature>
<dbReference type="InterPro" id="IPR036047">
    <property type="entry name" value="F-box-like_dom_sf"/>
</dbReference>
<keyword evidence="3" id="KW-1185">Reference proteome</keyword>
<dbReference type="PROSITE" id="PS50181">
    <property type="entry name" value="FBOX"/>
    <property type="match status" value="1"/>
</dbReference>
<dbReference type="VEuPathDB" id="FungiDB:HMPREF1544_05236"/>
<dbReference type="Gene3D" id="3.80.10.10">
    <property type="entry name" value="Ribonuclease Inhibitor"/>
    <property type="match status" value="1"/>
</dbReference>
<dbReference type="InterPro" id="IPR001810">
    <property type="entry name" value="F-box_dom"/>
</dbReference>
<evidence type="ECO:0000313" key="2">
    <source>
        <dbReference type="EMBL" id="EPB87945.1"/>
    </source>
</evidence>
<organism evidence="2 3">
    <name type="scientific">Mucor circinelloides f. circinelloides (strain 1006PhL)</name>
    <name type="common">Mucormycosis agent</name>
    <name type="synonym">Calyptromyces circinelloides</name>
    <dbReference type="NCBI Taxonomy" id="1220926"/>
    <lineage>
        <taxon>Eukaryota</taxon>
        <taxon>Fungi</taxon>
        <taxon>Fungi incertae sedis</taxon>
        <taxon>Mucoromycota</taxon>
        <taxon>Mucoromycotina</taxon>
        <taxon>Mucoromycetes</taxon>
        <taxon>Mucorales</taxon>
        <taxon>Mucorineae</taxon>
        <taxon>Mucoraceae</taxon>
        <taxon>Mucor</taxon>
    </lineage>
</organism>
<protein>
    <recommendedName>
        <fullName evidence="1">F-box domain-containing protein</fullName>
    </recommendedName>
</protein>
<dbReference type="Proteomes" id="UP000014254">
    <property type="component" value="Unassembled WGS sequence"/>
</dbReference>
<gene>
    <name evidence="2" type="ORF">HMPREF1544_05236</name>
</gene>
<proteinExistence type="predicted"/>
<dbReference type="OMA" id="YLLANWH"/>
<sequence length="454" mass="52064">MRDLPAEILFKVFDHLSRANKLQCATVCKSWCTAALSLLNSKIHLRNSNDTIILFEKLCQIDGSFRGSSIHHLSLSNSSRISDTQINRVVFIRILSECTNLKTLEFTDISFDVAYLEHMVRYRNSLHLNSLQCIKTQYSSSSSYLLANWHYHQHINQLKLLTTASSFNTFQYANDLSSYLNHFAALKNLSLKFHCTIYIHSLLSACPQLESLELTSISSSSRLEIHDNKAAIQQSSTPFQLKYFNMGARYINQDLFEYLHDRTGHLFQLTVCQSGFENLTQIDHAFNTALVVDTVLPIKRIIFKNNVDVSRSIILGLNDNFRALKVIDFQSCGFNRIVDQNCNLTLGFGELDLDYLSIDFTTIFSFNNQVNTMSLAIQTHALEDTVYYHRTSKWSAAHLFTRNETKRYTSATAQRNRIYSNKISVITIEAYALRCIRMYGEGNHKSFSQIIPLD</sequence>
<dbReference type="EMBL" id="KE123959">
    <property type="protein sequence ID" value="EPB87945.1"/>
    <property type="molecule type" value="Genomic_DNA"/>
</dbReference>
<dbReference type="InParanoid" id="S2K6Y7"/>
<reference evidence="3" key="1">
    <citation type="submission" date="2013-05" db="EMBL/GenBank/DDBJ databases">
        <title>The Genome sequence of Mucor circinelloides f. circinelloides 1006PhL.</title>
        <authorList>
            <consortium name="The Broad Institute Genomics Platform"/>
            <person name="Cuomo C."/>
            <person name="Earl A."/>
            <person name="Findley K."/>
            <person name="Lee S.C."/>
            <person name="Walker B."/>
            <person name="Young S."/>
            <person name="Zeng Q."/>
            <person name="Gargeya S."/>
            <person name="Fitzgerald M."/>
            <person name="Haas B."/>
            <person name="Abouelleil A."/>
            <person name="Allen A.W."/>
            <person name="Alvarado L."/>
            <person name="Arachchi H.M."/>
            <person name="Berlin A.M."/>
            <person name="Chapman S.B."/>
            <person name="Gainer-Dewar J."/>
            <person name="Goldberg J."/>
            <person name="Griggs A."/>
            <person name="Gujja S."/>
            <person name="Hansen M."/>
            <person name="Howarth C."/>
            <person name="Imamovic A."/>
            <person name="Ireland A."/>
            <person name="Larimer J."/>
            <person name="McCowan C."/>
            <person name="Murphy C."/>
            <person name="Pearson M."/>
            <person name="Poon T.W."/>
            <person name="Priest M."/>
            <person name="Roberts A."/>
            <person name="Saif S."/>
            <person name="Shea T."/>
            <person name="Sisk P."/>
            <person name="Sykes S."/>
            <person name="Wortman J."/>
            <person name="Nusbaum C."/>
            <person name="Birren B."/>
        </authorList>
    </citation>
    <scope>NUCLEOTIDE SEQUENCE [LARGE SCALE GENOMIC DNA]</scope>
    <source>
        <strain evidence="3">1006PhL</strain>
    </source>
</reference>
<dbReference type="Gene3D" id="1.20.1280.50">
    <property type="match status" value="1"/>
</dbReference>
<name>S2K6Y7_MUCC1</name>
<evidence type="ECO:0000313" key="3">
    <source>
        <dbReference type="Proteomes" id="UP000014254"/>
    </source>
</evidence>
<evidence type="ECO:0000259" key="1">
    <source>
        <dbReference type="PROSITE" id="PS50181"/>
    </source>
</evidence>
<dbReference type="SMART" id="SM00256">
    <property type="entry name" value="FBOX"/>
    <property type="match status" value="1"/>
</dbReference>
<dbReference type="InterPro" id="IPR032675">
    <property type="entry name" value="LRR_dom_sf"/>
</dbReference>
<accession>S2K6Y7</accession>
<dbReference type="AlphaFoldDB" id="S2K6Y7"/>
<dbReference type="SUPFAM" id="SSF81383">
    <property type="entry name" value="F-box domain"/>
    <property type="match status" value="1"/>
</dbReference>
<dbReference type="OrthoDB" id="2262799at2759"/>
<dbReference type="Pfam" id="PF12937">
    <property type="entry name" value="F-box-like"/>
    <property type="match status" value="1"/>
</dbReference>